<accession>A0ABS6AWI0</accession>
<organism evidence="1 2">
    <name type="scientific">Nocardia albiluteola</name>
    <dbReference type="NCBI Taxonomy" id="2842303"/>
    <lineage>
        <taxon>Bacteria</taxon>
        <taxon>Bacillati</taxon>
        <taxon>Actinomycetota</taxon>
        <taxon>Actinomycetes</taxon>
        <taxon>Mycobacteriales</taxon>
        <taxon>Nocardiaceae</taxon>
        <taxon>Nocardia</taxon>
    </lineage>
</organism>
<gene>
    <name evidence="1" type="ORF">KO481_12845</name>
</gene>
<sequence>MAGMPHHNDPFAPALHTAHQWLNTVAESIGTDDRRFAYRVLRAWLHAVRDRIGVIDSAHLTAQLPEFLRGIYYENWSPAHVPAGHRTATFVAQFAHDADVGQDQVTALASAVTDALNTLFSPGQLDHVFTVLPVHLRDLLRGDAEYVPETAPPIEPADSLDHKLRTLGDAVAALARGLEEVPAFNTAANRPAIAAQYAHRILLAEGLTTSPDTTPAG</sequence>
<dbReference type="InterPro" id="IPR018727">
    <property type="entry name" value="DUF2267"/>
</dbReference>
<protein>
    <submittedName>
        <fullName evidence="1">DUF2267 domain-containing protein</fullName>
    </submittedName>
</protein>
<evidence type="ECO:0000313" key="2">
    <source>
        <dbReference type="Proteomes" id="UP000733379"/>
    </source>
</evidence>
<name>A0ABS6AWI0_9NOCA</name>
<keyword evidence="2" id="KW-1185">Reference proteome</keyword>
<comment type="caution">
    <text evidence="1">The sequence shown here is derived from an EMBL/GenBank/DDBJ whole genome shotgun (WGS) entry which is preliminary data.</text>
</comment>
<dbReference type="InterPro" id="IPR038282">
    <property type="entry name" value="DUF2267_sf"/>
</dbReference>
<proteinExistence type="predicted"/>
<evidence type="ECO:0000313" key="1">
    <source>
        <dbReference type="EMBL" id="MBU3062407.1"/>
    </source>
</evidence>
<dbReference type="EMBL" id="JAHKNI010000003">
    <property type="protein sequence ID" value="MBU3062407.1"/>
    <property type="molecule type" value="Genomic_DNA"/>
</dbReference>
<dbReference type="Proteomes" id="UP000733379">
    <property type="component" value="Unassembled WGS sequence"/>
</dbReference>
<dbReference type="Pfam" id="PF10025">
    <property type="entry name" value="DUF2267"/>
    <property type="match status" value="1"/>
</dbReference>
<reference evidence="1 2" key="1">
    <citation type="submission" date="2021-06" db="EMBL/GenBank/DDBJ databases">
        <title>Actinomycetes sequencing.</title>
        <authorList>
            <person name="Shan Q."/>
        </authorList>
    </citation>
    <scope>NUCLEOTIDE SEQUENCE [LARGE SCALE GENOMIC DNA]</scope>
    <source>
        <strain evidence="1 2">NEAU-G5</strain>
    </source>
</reference>
<dbReference type="Gene3D" id="1.10.490.110">
    <property type="entry name" value="Uncharacterized conserved protein DUF2267"/>
    <property type="match status" value="1"/>
</dbReference>